<evidence type="ECO:0000313" key="2">
    <source>
        <dbReference type="Proteomes" id="UP000095281"/>
    </source>
</evidence>
<feature type="region of interest" description="Disordered" evidence="1">
    <location>
        <begin position="254"/>
        <end position="296"/>
    </location>
</feature>
<dbReference type="WBParaSite" id="MhA1_Contig270.frz3.gene21">
    <property type="protein sequence ID" value="MhA1_Contig270.frz3.gene21"/>
    <property type="gene ID" value="MhA1_Contig270.frz3.gene21"/>
</dbReference>
<dbReference type="AlphaFoldDB" id="A0A1I8BIN5"/>
<organism evidence="2 3">
    <name type="scientific">Meloidogyne hapla</name>
    <name type="common">Root-knot nematode worm</name>
    <dbReference type="NCBI Taxonomy" id="6305"/>
    <lineage>
        <taxon>Eukaryota</taxon>
        <taxon>Metazoa</taxon>
        <taxon>Ecdysozoa</taxon>
        <taxon>Nematoda</taxon>
        <taxon>Chromadorea</taxon>
        <taxon>Rhabditida</taxon>
        <taxon>Tylenchina</taxon>
        <taxon>Tylenchomorpha</taxon>
        <taxon>Tylenchoidea</taxon>
        <taxon>Meloidogynidae</taxon>
        <taxon>Meloidogyninae</taxon>
        <taxon>Meloidogyne</taxon>
    </lineage>
</organism>
<name>A0A1I8BIN5_MELHA</name>
<evidence type="ECO:0000313" key="3">
    <source>
        <dbReference type="WBParaSite" id="MhA1_Contig270.frz3.gene21"/>
    </source>
</evidence>
<feature type="region of interest" description="Disordered" evidence="1">
    <location>
        <begin position="1"/>
        <end position="32"/>
    </location>
</feature>
<reference evidence="3" key="1">
    <citation type="submission" date="2016-11" db="UniProtKB">
        <authorList>
            <consortium name="WormBaseParasite"/>
        </authorList>
    </citation>
    <scope>IDENTIFICATION</scope>
</reference>
<evidence type="ECO:0000256" key="1">
    <source>
        <dbReference type="SAM" id="MobiDB-lite"/>
    </source>
</evidence>
<sequence>MVGPLTEFDDGTVPDQMSQIPSNEHVESQDLQDKSKRLTDFLALLTLTLIVYNNEEHEFEEKTGECSTDIHFQNQSNLNGEQALSQPMEMLWSNILNNHSIHLFSNEGGNSNAGYEESPEDFDDHLKEEDEFEVENGSDGDVNLINDAEDHDGETKHLNEAFISSIVERVAGQLSVYIDSKFDAIIETLNTVTRSVDDLKHSVTSITKIQQHNQKQHQHPINSQLSLGPFDKQLAAASRIATFSRPLCQNMLQRHRQVSPSTTFQRSNQTKTGSSVQQHSQNSTTNCLPINASPQQHHLDNSKIVEDIQRTVEKSKQQYSSNSACIREHMPSTLNPSSTDGLKLSKLFSQEPGISKTNFSSIMFLKNPIKTARKSRHAYRQRRRELSYKFMKEVGMLLTINGCKKTIFHWRASEIFSACQTKRRELVVAGKHVMYRGIVVTEKIYRVDCSRDLVNGRKCGQMISDSLWPRGYFQRRMLLPILKGVNHRSKKRVNGVARSPVADDQFETFKVALLLLGGFLMDETDRYKWMETAREGVNQRGLDELANSKRAHYEYDGGPLFANDIDNNEYINEVVDGALEEGIKVVTQEDEVEKGTAESFSELTANLEFLKNYETPMLVDQLPL</sequence>
<proteinExistence type="predicted"/>
<feature type="compositionally biased region" description="Polar residues" evidence="1">
    <location>
        <begin position="258"/>
        <end position="296"/>
    </location>
</feature>
<dbReference type="Proteomes" id="UP000095281">
    <property type="component" value="Unplaced"/>
</dbReference>
<protein>
    <submittedName>
        <fullName evidence="3">Uncharacterized protein</fullName>
    </submittedName>
</protein>
<keyword evidence="2" id="KW-1185">Reference proteome</keyword>
<accession>A0A1I8BIN5</accession>